<dbReference type="GeneID" id="70124830"/>
<comment type="caution">
    <text evidence="4">The sequence shown here is derived from an EMBL/GenBank/DDBJ whole genome shotgun (WGS) entry which is preliminary data.</text>
</comment>
<dbReference type="PANTHER" id="PTHR33365">
    <property type="entry name" value="YALI0B05434P"/>
    <property type="match status" value="1"/>
</dbReference>
<evidence type="ECO:0000256" key="2">
    <source>
        <dbReference type="ARBA" id="ARBA00023002"/>
    </source>
</evidence>
<dbReference type="PANTHER" id="PTHR33365:SF11">
    <property type="entry name" value="TAT PATHWAY SIGNAL SEQUENCE"/>
    <property type="match status" value="1"/>
</dbReference>
<dbReference type="GO" id="GO:0016491">
    <property type="term" value="F:oxidoreductase activity"/>
    <property type="evidence" value="ECO:0007669"/>
    <property type="project" value="UniProtKB-KW"/>
</dbReference>
<dbReference type="OrthoDB" id="3687641at2759"/>
<evidence type="ECO:0008006" key="6">
    <source>
        <dbReference type="Google" id="ProtNLM"/>
    </source>
</evidence>
<evidence type="ECO:0000256" key="3">
    <source>
        <dbReference type="ARBA" id="ARBA00035112"/>
    </source>
</evidence>
<dbReference type="RefSeq" id="XP_045958732.1">
    <property type="nucleotide sequence ID" value="XM_046095937.1"/>
</dbReference>
<protein>
    <recommendedName>
        <fullName evidence="6">Oxidase ustYa</fullName>
    </recommendedName>
</protein>
<dbReference type="EMBL" id="JAGPXC010000004">
    <property type="protein sequence ID" value="KAH6654462.1"/>
    <property type="molecule type" value="Genomic_DNA"/>
</dbReference>
<accession>A0A9P8ULH8</accession>
<evidence type="ECO:0000313" key="4">
    <source>
        <dbReference type="EMBL" id="KAH6654462.1"/>
    </source>
</evidence>
<proteinExistence type="inferred from homology"/>
<dbReference type="InterPro" id="IPR021765">
    <property type="entry name" value="UstYa-like"/>
</dbReference>
<comment type="similarity">
    <text evidence="3">Belongs to the ustYa family.</text>
</comment>
<name>A0A9P8ULH8_9PEZI</name>
<dbReference type="AlphaFoldDB" id="A0A9P8ULH8"/>
<organism evidence="4 5">
    <name type="scientific">Truncatella angustata</name>
    <dbReference type="NCBI Taxonomy" id="152316"/>
    <lineage>
        <taxon>Eukaryota</taxon>
        <taxon>Fungi</taxon>
        <taxon>Dikarya</taxon>
        <taxon>Ascomycota</taxon>
        <taxon>Pezizomycotina</taxon>
        <taxon>Sordariomycetes</taxon>
        <taxon>Xylariomycetidae</taxon>
        <taxon>Amphisphaeriales</taxon>
        <taxon>Sporocadaceae</taxon>
        <taxon>Truncatella</taxon>
    </lineage>
</organism>
<keyword evidence="5" id="KW-1185">Reference proteome</keyword>
<evidence type="ECO:0000256" key="1">
    <source>
        <dbReference type="ARBA" id="ARBA00004685"/>
    </source>
</evidence>
<sequence length="268" mass="31094">MTNNSRIHHYQNVRVDERDEIDDLDAHIDEILDLDEKDYMHTPIRSRRTHVIEVLNRYRWIIDGLLVALIVMLLLDRDWGKHDEKKREPLEGTGDVTGFAPRFSQKIVTFQPDPMFLPENGSEFFTDEVRQKWLGIVPSGLGYLDIKEPEKYEDLPQKLEGYQGKYVVTTSMTHQLHCLYAIAEVFSAYSSNIIEKIPQESPWHLAHCFDYIRQAIMCAGDVAVEGKQTTFPEGFVGSDGWDAKHVCKSYDEVLNYLNTNRADDEVWI</sequence>
<dbReference type="Proteomes" id="UP000758603">
    <property type="component" value="Unassembled WGS sequence"/>
</dbReference>
<evidence type="ECO:0000313" key="5">
    <source>
        <dbReference type="Proteomes" id="UP000758603"/>
    </source>
</evidence>
<gene>
    <name evidence="4" type="ORF">BKA67DRAFT_279793</name>
</gene>
<dbReference type="GO" id="GO:0043386">
    <property type="term" value="P:mycotoxin biosynthetic process"/>
    <property type="evidence" value="ECO:0007669"/>
    <property type="project" value="InterPro"/>
</dbReference>
<reference evidence="4" key="1">
    <citation type="journal article" date="2021" name="Nat. Commun.">
        <title>Genetic determinants of endophytism in the Arabidopsis root mycobiome.</title>
        <authorList>
            <person name="Mesny F."/>
            <person name="Miyauchi S."/>
            <person name="Thiergart T."/>
            <person name="Pickel B."/>
            <person name="Atanasova L."/>
            <person name="Karlsson M."/>
            <person name="Huettel B."/>
            <person name="Barry K.W."/>
            <person name="Haridas S."/>
            <person name="Chen C."/>
            <person name="Bauer D."/>
            <person name="Andreopoulos W."/>
            <person name="Pangilinan J."/>
            <person name="LaButti K."/>
            <person name="Riley R."/>
            <person name="Lipzen A."/>
            <person name="Clum A."/>
            <person name="Drula E."/>
            <person name="Henrissat B."/>
            <person name="Kohler A."/>
            <person name="Grigoriev I.V."/>
            <person name="Martin F.M."/>
            <person name="Hacquard S."/>
        </authorList>
    </citation>
    <scope>NUCLEOTIDE SEQUENCE</scope>
    <source>
        <strain evidence="4">MPI-SDFR-AT-0073</strain>
    </source>
</reference>
<comment type="pathway">
    <text evidence="1">Mycotoxin biosynthesis.</text>
</comment>
<keyword evidence="2" id="KW-0560">Oxidoreductase</keyword>
<dbReference type="Pfam" id="PF11807">
    <property type="entry name" value="UstYa"/>
    <property type="match status" value="1"/>
</dbReference>